<keyword evidence="3" id="KW-1185">Reference proteome</keyword>
<dbReference type="AlphaFoldDB" id="A0A3S5A7L3"/>
<name>A0A3S5A7L3_9PLAT</name>
<feature type="region of interest" description="Disordered" evidence="1">
    <location>
        <begin position="82"/>
        <end position="106"/>
    </location>
</feature>
<comment type="caution">
    <text evidence="2">The sequence shown here is derived from an EMBL/GenBank/DDBJ whole genome shotgun (WGS) entry which is preliminary data.</text>
</comment>
<dbReference type="EMBL" id="CAAALY010054674">
    <property type="protein sequence ID" value="VEL22095.1"/>
    <property type="molecule type" value="Genomic_DNA"/>
</dbReference>
<organism evidence="2 3">
    <name type="scientific">Protopolystoma xenopodis</name>
    <dbReference type="NCBI Taxonomy" id="117903"/>
    <lineage>
        <taxon>Eukaryota</taxon>
        <taxon>Metazoa</taxon>
        <taxon>Spiralia</taxon>
        <taxon>Lophotrochozoa</taxon>
        <taxon>Platyhelminthes</taxon>
        <taxon>Monogenea</taxon>
        <taxon>Polyopisthocotylea</taxon>
        <taxon>Polystomatidea</taxon>
        <taxon>Polystomatidae</taxon>
        <taxon>Protopolystoma</taxon>
    </lineage>
</organism>
<proteinExistence type="predicted"/>
<evidence type="ECO:0000313" key="2">
    <source>
        <dbReference type="EMBL" id="VEL22095.1"/>
    </source>
</evidence>
<accession>A0A3S5A7L3</accession>
<evidence type="ECO:0000313" key="3">
    <source>
        <dbReference type="Proteomes" id="UP000784294"/>
    </source>
</evidence>
<sequence length="106" mass="12100">MPSSRSDAGNCANYYNKGVGTRCVKASCENEVNSLHEIASAAPEQWSFRNFAKKLIRIQFLRIDSRAIRALMEKKDEIGRGKTNDCTRDWDLHKSEGQKNEHLQMP</sequence>
<protein>
    <submittedName>
        <fullName evidence="2">Uncharacterized protein</fullName>
    </submittedName>
</protein>
<evidence type="ECO:0000256" key="1">
    <source>
        <dbReference type="SAM" id="MobiDB-lite"/>
    </source>
</evidence>
<reference evidence="2" key="1">
    <citation type="submission" date="2018-11" db="EMBL/GenBank/DDBJ databases">
        <authorList>
            <consortium name="Pathogen Informatics"/>
        </authorList>
    </citation>
    <scope>NUCLEOTIDE SEQUENCE</scope>
</reference>
<gene>
    <name evidence="2" type="ORF">PXEA_LOCUS15535</name>
</gene>
<dbReference type="Proteomes" id="UP000784294">
    <property type="component" value="Unassembled WGS sequence"/>
</dbReference>